<dbReference type="SUPFAM" id="SSF57850">
    <property type="entry name" value="RING/U-box"/>
    <property type="match status" value="1"/>
</dbReference>
<keyword evidence="5" id="KW-1133">Transmembrane helix</keyword>
<protein>
    <recommendedName>
        <fullName evidence="6">RING-type domain-containing protein</fullName>
    </recommendedName>
</protein>
<feature type="domain" description="RING-type" evidence="6">
    <location>
        <begin position="101"/>
        <end position="146"/>
    </location>
</feature>
<organism evidence="7 8">
    <name type="scientific">Caenorhabditis nigoni</name>
    <dbReference type="NCBI Taxonomy" id="1611254"/>
    <lineage>
        <taxon>Eukaryota</taxon>
        <taxon>Metazoa</taxon>
        <taxon>Ecdysozoa</taxon>
        <taxon>Nematoda</taxon>
        <taxon>Chromadorea</taxon>
        <taxon>Rhabditida</taxon>
        <taxon>Rhabditina</taxon>
        <taxon>Rhabditomorpha</taxon>
        <taxon>Rhabditoidea</taxon>
        <taxon>Rhabditidae</taxon>
        <taxon>Peloderinae</taxon>
        <taxon>Caenorhabditis</taxon>
    </lineage>
</organism>
<dbReference type="Gene3D" id="3.30.40.10">
    <property type="entry name" value="Zinc/RING finger domain, C3HC4 (zinc finger)"/>
    <property type="match status" value="1"/>
</dbReference>
<keyword evidence="1" id="KW-0479">Metal-binding</keyword>
<comment type="caution">
    <text evidence="7">The sequence shown here is derived from an EMBL/GenBank/DDBJ whole genome shotgun (WGS) entry which is preliminary data.</text>
</comment>
<dbReference type="AlphaFoldDB" id="A0A2G5UNY7"/>
<name>A0A2G5UNY7_9PELO</name>
<evidence type="ECO:0000256" key="2">
    <source>
        <dbReference type="ARBA" id="ARBA00022771"/>
    </source>
</evidence>
<dbReference type="PROSITE" id="PS50089">
    <property type="entry name" value="ZF_RING_2"/>
    <property type="match status" value="1"/>
</dbReference>
<dbReference type="PANTHER" id="PTHR47156:SF7">
    <property type="entry name" value="RING-TYPE DOMAIN-CONTAINING PROTEIN"/>
    <property type="match status" value="1"/>
</dbReference>
<keyword evidence="8" id="KW-1185">Reference proteome</keyword>
<sequence>MELSSLGAFFIHLIPLIISIRLAKQFSTDIWDTVAIAFIQIIFSPISYFATLDLYLIYRNQVEWTNLAPPEFDAVAPTVDVVEVKQKPEAILLSLLPCPKCDGCKLEYTPERVALILRECGHSICMDCAKKASDEHFDHYLHCPHCLLPSVINGNLKRLHTNFSVMKYVEEIARMREELEKSEVPEVPPEIID</sequence>
<dbReference type="STRING" id="1611254.A0A2G5UNY7"/>
<keyword evidence="3" id="KW-0862">Zinc</keyword>
<keyword evidence="5" id="KW-0472">Membrane</keyword>
<evidence type="ECO:0000313" key="7">
    <source>
        <dbReference type="EMBL" id="PIC41163.1"/>
    </source>
</evidence>
<keyword evidence="5" id="KW-0812">Transmembrane</keyword>
<dbReference type="InterPro" id="IPR001841">
    <property type="entry name" value="Znf_RING"/>
</dbReference>
<evidence type="ECO:0000256" key="1">
    <source>
        <dbReference type="ARBA" id="ARBA00022723"/>
    </source>
</evidence>
<dbReference type="GO" id="GO:0008270">
    <property type="term" value="F:zinc ion binding"/>
    <property type="evidence" value="ECO:0007669"/>
    <property type="project" value="UniProtKB-KW"/>
</dbReference>
<evidence type="ECO:0000259" key="6">
    <source>
        <dbReference type="PROSITE" id="PS50089"/>
    </source>
</evidence>
<reference evidence="8" key="1">
    <citation type="submission" date="2017-10" db="EMBL/GenBank/DDBJ databases">
        <title>Rapid genome shrinkage in a self-fertile nematode reveals novel sperm competition proteins.</title>
        <authorList>
            <person name="Yin D."/>
            <person name="Schwarz E.M."/>
            <person name="Thomas C.G."/>
            <person name="Felde R.L."/>
            <person name="Korf I.F."/>
            <person name="Cutter A.D."/>
            <person name="Schartner C.M."/>
            <person name="Ralston E.J."/>
            <person name="Meyer B.J."/>
            <person name="Haag E.S."/>
        </authorList>
    </citation>
    <scope>NUCLEOTIDE SEQUENCE [LARGE SCALE GENOMIC DNA]</scope>
    <source>
        <strain evidence="8">JU1422</strain>
    </source>
</reference>
<evidence type="ECO:0000313" key="8">
    <source>
        <dbReference type="Proteomes" id="UP000230233"/>
    </source>
</evidence>
<dbReference type="OrthoDB" id="10310903at2759"/>
<feature type="transmembrane region" description="Helical" evidence="5">
    <location>
        <begin position="35"/>
        <end position="58"/>
    </location>
</feature>
<dbReference type="PROSITE" id="PS00518">
    <property type="entry name" value="ZF_RING_1"/>
    <property type="match status" value="1"/>
</dbReference>
<evidence type="ECO:0000256" key="4">
    <source>
        <dbReference type="PROSITE-ProRule" id="PRU00175"/>
    </source>
</evidence>
<evidence type="ECO:0000256" key="5">
    <source>
        <dbReference type="SAM" id="Phobius"/>
    </source>
</evidence>
<gene>
    <name evidence="7" type="primary">Cnig_chr_III.g8679</name>
    <name evidence="7" type="ORF">B9Z55_008679</name>
</gene>
<dbReference type="PANTHER" id="PTHR47156">
    <property type="entry name" value="PROTEIN CBG20824"/>
    <property type="match status" value="1"/>
</dbReference>
<dbReference type="InterPro" id="IPR017907">
    <property type="entry name" value="Znf_RING_CS"/>
</dbReference>
<proteinExistence type="predicted"/>
<keyword evidence="2 4" id="KW-0863">Zinc-finger</keyword>
<accession>A0A2G5UNY7</accession>
<dbReference type="Proteomes" id="UP000230233">
    <property type="component" value="Chromosome III"/>
</dbReference>
<dbReference type="InterPro" id="IPR013083">
    <property type="entry name" value="Znf_RING/FYVE/PHD"/>
</dbReference>
<dbReference type="EMBL" id="PDUG01000003">
    <property type="protein sequence ID" value="PIC41163.1"/>
    <property type="molecule type" value="Genomic_DNA"/>
</dbReference>
<feature type="transmembrane region" description="Helical" evidence="5">
    <location>
        <begin position="6"/>
        <end position="23"/>
    </location>
</feature>
<evidence type="ECO:0000256" key="3">
    <source>
        <dbReference type="ARBA" id="ARBA00022833"/>
    </source>
</evidence>
<dbReference type="InterPro" id="IPR052667">
    <property type="entry name" value="E3_ubiquitin-ligase_RING"/>
</dbReference>